<sequence>MATWSPVIRLSSLTTGVKTVSRNFEMLSRAFMLLLVACIQRTCQNNSEPLTAELPLTKEDQRFCSGELELNYPDVDIRSCMIIPQEFREKISREWGPPQVRLATANTQKKYMLMMVDPDAPSRTNPARAHWRHWLLADIEGSSLRAGDIKGTLLSEYTRPTPPKHTGFHRYQFLLYEQPTGQVLSLSQQEQSSLGNWDPPSFVEKFGLVGPVASLQFLTQHFKD</sequence>
<keyword evidence="2" id="KW-1185">Reference proteome</keyword>
<dbReference type="Proteomes" id="UP000327468">
    <property type="component" value="Chromosome 8"/>
</dbReference>
<name>A0A5N5NL95_PANHP</name>
<comment type="caution">
    <text evidence="1">The sequence shown here is derived from an EMBL/GenBank/DDBJ whole genome shotgun (WGS) entry which is preliminary data.</text>
</comment>
<gene>
    <name evidence="1" type="ORF">PHYPO_G00236990</name>
</gene>
<dbReference type="InterPro" id="IPR008914">
    <property type="entry name" value="PEBP"/>
</dbReference>
<proteinExistence type="predicted"/>
<organism evidence="1 2">
    <name type="scientific">Pangasianodon hypophthalmus</name>
    <name type="common">Striped catfish</name>
    <name type="synonym">Helicophagus hypophthalmus</name>
    <dbReference type="NCBI Taxonomy" id="310915"/>
    <lineage>
        <taxon>Eukaryota</taxon>
        <taxon>Metazoa</taxon>
        <taxon>Chordata</taxon>
        <taxon>Craniata</taxon>
        <taxon>Vertebrata</taxon>
        <taxon>Euteleostomi</taxon>
        <taxon>Actinopterygii</taxon>
        <taxon>Neopterygii</taxon>
        <taxon>Teleostei</taxon>
        <taxon>Ostariophysi</taxon>
        <taxon>Siluriformes</taxon>
        <taxon>Pangasiidae</taxon>
        <taxon>Pangasianodon</taxon>
    </lineage>
</organism>
<dbReference type="Gene3D" id="3.90.280.10">
    <property type="entry name" value="PEBP-like"/>
    <property type="match status" value="1"/>
</dbReference>
<evidence type="ECO:0000313" key="1">
    <source>
        <dbReference type="EMBL" id="KAB5567797.1"/>
    </source>
</evidence>
<dbReference type="EMBL" id="VFJC01000009">
    <property type="protein sequence ID" value="KAB5567797.1"/>
    <property type="molecule type" value="Genomic_DNA"/>
</dbReference>
<dbReference type="Pfam" id="PF01161">
    <property type="entry name" value="PBP"/>
    <property type="match status" value="1"/>
</dbReference>
<reference evidence="1 2" key="1">
    <citation type="submission" date="2019-06" db="EMBL/GenBank/DDBJ databases">
        <title>A chromosome-scale genome assembly of the striped catfish, Pangasianodon hypophthalmus.</title>
        <authorList>
            <person name="Wen M."/>
            <person name="Zahm M."/>
            <person name="Roques C."/>
            <person name="Cabau C."/>
            <person name="Klopp C."/>
            <person name="Donnadieu C."/>
            <person name="Jouanno E."/>
            <person name="Avarre J.-C."/>
            <person name="Campet M."/>
            <person name="Ha T.T.T."/>
            <person name="Dugue R."/>
            <person name="Lampietro C."/>
            <person name="Louis A."/>
            <person name="Herpin A."/>
            <person name="Echchiki A."/>
            <person name="Berthelot C."/>
            <person name="Parey E."/>
            <person name="Roest-Crollius H."/>
            <person name="Braasch I."/>
            <person name="Postlethwait J."/>
            <person name="Bobe J."/>
            <person name="Montfort J."/>
            <person name="Bouchez O."/>
            <person name="Begum T."/>
            <person name="Schartl M."/>
            <person name="Guiguen Y."/>
        </authorList>
    </citation>
    <scope>NUCLEOTIDE SEQUENCE [LARGE SCALE GENOMIC DNA]</scope>
    <source>
        <strain evidence="1 2">Indonesia</strain>
        <tissue evidence="1">Blood</tissue>
    </source>
</reference>
<evidence type="ECO:0008006" key="3">
    <source>
        <dbReference type="Google" id="ProtNLM"/>
    </source>
</evidence>
<dbReference type="InterPro" id="IPR035810">
    <property type="entry name" value="PEBP_euk"/>
</dbReference>
<dbReference type="InterPro" id="IPR036610">
    <property type="entry name" value="PEBP-like_sf"/>
</dbReference>
<protein>
    <recommendedName>
        <fullName evidence="3">Phosphatidylethanolamine-binding protein 4</fullName>
    </recommendedName>
</protein>
<accession>A0A5N5NL95</accession>
<dbReference type="PANTHER" id="PTHR11362:SF82">
    <property type="entry name" value="PHOSPHATIDYLETHANOLAMINE-BINDING PROTEIN 4"/>
    <property type="match status" value="1"/>
</dbReference>
<evidence type="ECO:0000313" key="2">
    <source>
        <dbReference type="Proteomes" id="UP000327468"/>
    </source>
</evidence>
<dbReference type="SUPFAM" id="SSF49777">
    <property type="entry name" value="PEBP-like"/>
    <property type="match status" value="1"/>
</dbReference>
<dbReference type="AlphaFoldDB" id="A0A5N5NL95"/>
<dbReference type="PANTHER" id="PTHR11362">
    <property type="entry name" value="PHOSPHATIDYLETHANOLAMINE-BINDING PROTEIN"/>
    <property type="match status" value="1"/>
</dbReference>
<dbReference type="CDD" id="cd00866">
    <property type="entry name" value="PEBP_euk"/>
    <property type="match status" value="1"/>
</dbReference>